<evidence type="ECO:0000256" key="1">
    <source>
        <dbReference type="SAM" id="MobiDB-lite"/>
    </source>
</evidence>
<sequence>MRVASFLPQLNASAVGGRPVGKANLRWRWWSRGTWRGVIPAPSGVWYLPLPSNFSRLPSFSTSLLHSSPVFLNISTSPARTAEAKLDIGKGADSAGRAVEARKVRNVHRPRGTDRQTRGSQGYMASTQSLNTNGPRVQVTDAEMNRRMNEDTADIARLLNTAGKFHGETLVARKHLRRLNSTKKCQVSMFGVVNYHFELRETE</sequence>
<feature type="compositionally biased region" description="Polar residues" evidence="1">
    <location>
        <begin position="118"/>
        <end position="134"/>
    </location>
</feature>
<gene>
    <name evidence="2" type="ORF">B0H16DRAFT_1704451</name>
</gene>
<organism evidence="2 3">
    <name type="scientific">Mycena metata</name>
    <dbReference type="NCBI Taxonomy" id="1033252"/>
    <lineage>
        <taxon>Eukaryota</taxon>
        <taxon>Fungi</taxon>
        <taxon>Dikarya</taxon>
        <taxon>Basidiomycota</taxon>
        <taxon>Agaricomycotina</taxon>
        <taxon>Agaricomycetes</taxon>
        <taxon>Agaricomycetidae</taxon>
        <taxon>Agaricales</taxon>
        <taxon>Marasmiineae</taxon>
        <taxon>Mycenaceae</taxon>
        <taxon>Mycena</taxon>
    </lineage>
</organism>
<name>A0AAD7GUV4_9AGAR</name>
<feature type="region of interest" description="Disordered" evidence="1">
    <location>
        <begin position="109"/>
        <end position="134"/>
    </location>
</feature>
<reference evidence="2" key="1">
    <citation type="submission" date="2023-03" db="EMBL/GenBank/DDBJ databases">
        <title>Massive genome expansion in bonnet fungi (Mycena s.s.) driven by repeated elements and novel gene families across ecological guilds.</title>
        <authorList>
            <consortium name="Lawrence Berkeley National Laboratory"/>
            <person name="Harder C.B."/>
            <person name="Miyauchi S."/>
            <person name="Viragh M."/>
            <person name="Kuo A."/>
            <person name="Thoen E."/>
            <person name="Andreopoulos B."/>
            <person name="Lu D."/>
            <person name="Skrede I."/>
            <person name="Drula E."/>
            <person name="Henrissat B."/>
            <person name="Morin E."/>
            <person name="Kohler A."/>
            <person name="Barry K."/>
            <person name="LaButti K."/>
            <person name="Morin E."/>
            <person name="Salamov A."/>
            <person name="Lipzen A."/>
            <person name="Mereny Z."/>
            <person name="Hegedus B."/>
            <person name="Baldrian P."/>
            <person name="Stursova M."/>
            <person name="Weitz H."/>
            <person name="Taylor A."/>
            <person name="Grigoriev I.V."/>
            <person name="Nagy L.G."/>
            <person name="Martin F."/>
            <person name="Kauserud H."/>
        </authorList>
    </citation>
    <scope>NUCLEOTIDE SEQUENCE</scope>
    <source>
        <strain evidence="2">CBHHK182m</strain>
    </source>
</reference>
<protein>
    <submittedName>
        <fullName evidence="2">Uncharacterized protein</fullName>
    </submittedName>
</protein>
<dbReference type="Proteomes" id="UP001215598">
    <property type="component" value="Unassembled WGS sequence"/>
</dbReference>
<accession>A0AAD7GUV4</accession>
<evidence type="ECO:0000313" key="2">
    <source>
        <dbReference type="EMBL" id="KAJ7705867.1"/>
    </source>
</evidence>
<keyword evidence="3" id="KW-1185">Reference proteome</keyword>
<dbReference type="AlphaFoldDB" id="A0AAD7GUV4"/>
<comment type="caution">
    <text evidence="2">The sequence shown here is derived from an EMBL/GenBank/DDBJ whole genome shotgun (WGS) entry which is preliminary data.</text>
</comment>
<proteinExistence type="predicted"/>
<evidence type="ECO:0000313" key="3">
    <source>
        <dbReference type="Proteomes" id="UP001215598"/>
    </source>
</evidence>
<dbReference type="EMBL" id="JARKIB010000463">
    <property type="protein sequence ID" value="KAJ7705867.1"/>
    <property type="molecule type" value="Genomic_DNA"/>
</dbReference>